<reference evidence="5" key="1">
    <citation type="journal article" date="2012" name="Science">
        <title>The Paleozoic origin of enzymatic lignin decomposition reconstructed from 31 fungal genomes.</title>
        <authorList>
            <person name="Floudas D."/>
            <person name="Binder M."/>
            <person name="Riley R."/>
            <person name="Barry K."/>
            <person name="Blanchette R.A."/>
            <person name="Henrissat B."/>
            <person name="Martinez A.T."/>
            <person name="Otillar R."/>
            <person name="Spatafora J.W."/>
            <person name="Yadav J.S."/>
            <person name="Aerts A."/>
            <person name="Benoit I."/>
            <person name="Boyd A."/>
            <person name="Carlson A."/>
            <person name="Copeland A."/>
            <person name="Coutinho P.M."/>
            <person name="de Vries R.P."/>
            <person name="Ferreira P."/>
            <person name="Findley K."/>
            <person name="Foster B."/>
            <person name="Gaskell J."/>
            <person name="Glotzer D."/>
            <person name="Gorecki P."/>
            <person name="Heitman J."/>
            <person name="Hesse C."/>
            <person name="Hori C."/>
            <person name="Igarashi K."/>
            <person name="Jurgens J.A."/>
            <person name="Kallen N."/>
            <person name="Kersten P."/>
            <person name="Kohler A."/>
            <person name="Kuees U."/>
            <person name="Kumar T.K.A."/>
            <person name="Kuo A."/>
            <person name="LaButti K."/>
            <person name="Larrondo L.F."/>
            <person name="Lindquist E."/>
            <person name="Ling A."/>
            <person name="Lombard V."/>
            <person name="Lucas S."/>
            <person name="Lundell T."/>
            <person name="Martin R."/>
            <person name="McLaughlin D.J."/>
            <person name="Morgenstern I."/>
            <person name="Morin E."/>
            <person name="Murat C."/>
            <person name="Nagy L.G."/>
            <person name="Nolan M."/>
            <person name="Ohm R.A."/>
            <person name="Patyshakuliyeva A."/>
            <person name="Rokas A."/>
            <person name="Ruiz-Duenas F.J."/>
            <person name="Sabat G."/>
            <person name="Salamov A."/>
            <person name="Samejima M."/>
            <person name="Schmutz J."/>
            <person name="Slot J.C."/>
            <person name="St John F."/>
            <person name="Stenlid J."/>
            <person name="Sun H."/>
            <person name="Sun S."/>
            <person name="Syed K."/>
            <person name="Tsang A."/>
            <person name="Wiebenga A."/>
            <person name="Young D."/>
            <person name="Pisabarro A."/>
            <person name="Eastwood D.C."/>
            <person name="Martin F."/>
            <person name="Cullen D."/>
            <person name="Grigoriev I.V."/>
            <person name="Hibbett D.S."/>
        </authorList>
    </citation>
    <scope>NUCLEOTIDE SEQUENCE [LARGE SCALE GENOMIC DNA]</scope>
    <source>
        <strain evidence="5">RWD-64-598 SS2</strain>
    </source>
</reference>
<dbReference type="Gene3D" id="3.40.50.300">
    <property type="entry name" value="P-loop containing nucleotide triphosphate hydrolases"/>
    <property type="match status" value="1"/>
</dbReference>
<dbReference type="PANTHER" id="PTHR43394">
    <property type="entry name" value="ATP-DEPENDENT PERMEASE MDL1, MITOCHONDRIAL"/>
    <property type="match status" value="1"/>
</dbReference>
<protein>
    <submittedName>
        <fullName evidence="4">P-loop containing nucleoside triphosphate hydrolase protein</fullName>
    </submittedName>
</protein>
<dbReference type="InterPro" id="IPR039421">
    <property type="entry name" value="Type_1_exporter"/>
</dbReference>
<dbReference type="SUPFAM" id="SSF52540">
    <property type="entry name" value="P-loop containing nucleoside triphosphate hydrolases"/>
    <property type="match status" value="1"/>
</dbReference>
<sequence>MARLAAMQTSSNALRGAFFMVSMELNRLPNEVTRIKNIYTFIDIKNQLASGSTPYPSPGSKFDRGMSLEVRNISFTYKGSKASRDAIKDVSLSIRAGQLVVIVGANGSGKSTLLRLLVRLYAPVSGVIELDGRPIEEYNIDDLRQAMAHLSQDHKLFPLSVAENIGVGYLERPDDLALIKDAARLAGADRVIEKFETGYETVLEPASTAQMSFSASGNEALTSEFNKLEKSADVSGGERQRLVAARTFMRLFSDDIKFVTVDEPSSALDPQGEYDLFQRLRNARHGRTMIFVTHRFGHLTKHADLIICMKDGTIAERGTHEELLKAEGEYARLYNVQAAAFTSDNKE</sequence>
<gene>
    <name evidence="4" type="ORF">CONPUDRAFT_79510</name>
</gene>
<dbReference type="KEGG" id="cput:CONPUDRAFT_79510"/>
<dbReference type="Proteomes" id="UP000053558">
    <property type="component" value="Unassembled WGS sequence"/>
</dbReference>
<evidence type="ECO:0000259" key="3">
    <source>
        <dbReference type="PROSITE" id="PS50893"/>
    </source>
</evidence>
<dbReference type="OrthoDB" id="6500128at2759"/>
<dbReference type="GO" id="GO:0015421">
    <property type="term" value="F:ABC-type oligopeptide transporter activity"/>
    <property type="evidence" value="ECO:0007669"/>
    <property type="project" value="TreeGrafter"/>
</dbReference>
<comment type="caution">
    <text evidence="4">The sequence shown here is derived from an EMBL/GenBank/DDBJ whole genome shotgun (WGS) entry which is preliminary data.</text>
</comment>
<dbReference type="PANTHER" id="PTHR43394:SF1">
    <property type="entry name" value="ATP-BINDING CASSETTE SUB-FAMILY B MEMBER 10, MITOCHONDRIAL"/>
    <property type="match status" value="1"/>
</dbReference>
<keyword evidence="5" id="KW-1185">Reference proteome</keyword>
<keyword evidence="4" id="KW-0378">Hydrolase</keyword>
<feature type="domain" description="ABC transporter" evidence="3">
    <location>
        <begin position="68"/>
        <end position="336"/>
    </location>
</feature>
<evidence type="ECO:0000313" key="5">
    <source>
        <dbReference type="Proteomes" id="UP000053558"/>
    </source>
</evidence>
<dbReference type="OMA" id="NICLAPQ"/>
<dbReference type="PROSITE" id="PS50893">
    <property type="entry name" value="ABC_TRANSPORTER_2"/>
    <property type="match status" value="1"/>
</dbReference>
<keyword evidence="1" id="KW-0547">Nucleotide-binding</keyword>
<evidence type="ECO:0000256" key="1">
    <source>
        <dbReference type="ARBA" id="ARBA00022741"/>
    </source>
</evidence>
<name>A0A5M3N0X2_CONPW</name>
<accession>A0A5M3N0X2</accession>
<dbReference type="SMART" id="SM00382">
    <property type="entry name" value="AAA"/>
    <property type="match status" value="1"/>
</dbReference>
<dbReference type="GeneID" id="19209936"/>
<dbReference type="InterPro" id="IPR027417">
    <property type="entry name" value="P-loop_NTPase"/>
</dbReference>
<dbReference type="AlphaFoldDB" id="A0A5M3N0X2"/>
<organism evidence="4 5">
    <name type="scientific">Coniophora puteana (strain RWD-64-598)</name>
    <name type="common">Brown rot fungus</name>
    <dbReference type="NCBI Taxonomy" id="741705"/>
    <lineage>
        <taxon>Eukaryota</taxon>
        <taxon>Fungi</taxon>
        <taxon>Dikarya</taxon>
        <taxon>Basidiomycota</taxon>
        <taxon>Agaricomycotina</taxon>
        <taxon>Agaricomycetes</taxon>
        <taxon>Agaricomycetidae</taxon>
        <taxon>Boletales</taxon>
        <taxon>Coniophorineae</taxon>
        <taxon>Coniophoraceae</taxon>
        <taxon>Coniophora</taxon>
    </lineage>
</organism>
<evidence type="ECO:0000256" key="2">
    <source>
        <dbReference type="ARBA" id="ARBA00022840"/>
    </source>
</evidence>
<dbReference type="InterPro" id="IPR003439">
    <property type="entry name" value="ABC_transporter-like_ATP-bd"/>
</dbReference>
<keyword evidence="2" id="KW-0067">ATP-binding</keyword>
<proteinExistence type="predicted"/>
<evidence type="ECO:0000313" key="4">
    <source>
        <dbReference type="EMBL" id="EIW84664.1"/>
    </source>
</evidence>
<dbReference type="EMBL" id="JH711574">
    <property type="protein sequence ID" value="EIW84664.1"/>
    <property type="molecule type" value="Genomic_DNA"/>
</dbReference>
<dbReference type="GO" id="GO:0005524">
    <property type="term" value="F:ATP binding"/>
    <property type="evidence" value="ECO:0007669"/>
    <property type="project" value="UniProtKB-KW"/>
</dbReference>
<dbReference type="Pfam" id="PF00005">
    <property type="entry name" value="ABC_tran"/>
    <property type="match status" value="1"/>
</dbReference>
<dbReference type="InterPro" id="IPR003593">
    <property type="entry name" value="AAA+_ATPase"/>
</dbReference>
<dbReference type="GO" id="GO:0016887">
    <property type="term" value="F:ATP hydrolysis activity"/>
    <property type="evidence" value="ECO:0007669"/>
    <property type="project" value="InterPro"/>
</dbReference>
<dbReference type="RefSeq" id="XP_007764231.1">
    <property type="nucleotide sequence ID" value="XM_007766041.1"/>
</dbReference>